<comment type="function">
    <text evidence="5">May act as an export chaperone for the filament capping protein FliD.</text>
</comment>
<keyword evidence="9" id="KW-1185">Reference proteome</keyword>
<evidence type="ECO:0000256" key="5">
    <source>
        <dbReference type="ARBA" id="ARBA00093765"/>
    </source>
</evidence>
<dbReference type="InterPro" id="IPR008622">
    <property type="entry name" value="FliT"/>
</dbReference>
<evidence type="ECO:0000256" key="6">
    <source>
        <dbReference type="ARBA" id="ARBA00093785"/>
    </source>
</evidence>
<evidence type="ECO:0000256" key="3">
    <source>
        <dbReference type="ARBA" id="ARBA00022795"/>
    </source>
</evidence>
<keyword evidence="8" id="KW-0282">Flagellum</keyword>
<gene>
    <name evidence="8" type="ORF">SAMN04488134_108132</name>
</gene>
<organism evidence="8 9">
    <name type="scientific">Amphibacillus marinus</name>
    <dbReference type="NCBI Taxonomy" id="872970"/>
    <lineage>
        <taxon>Bacteria</taxon>
        <taxon>Bacillati</taxon>
        <taxon>Bacillota</taxon>
        <taxon>Bacilli</taxon>
        <taxon>Bacillales</taxon>
        <taxon>Bacillaceae</taxon>
        <taxon>Amphibacillus</taxon>
    </lineage>
</organism>
<evidence type="ECO:0000256" key="7">
    <source>
        <dbReference type="ARBA" id="ARBA00093797"/>
    </source>
</evidence>
<evidence type="ECO:0000256" key="1">
    <source>
        <dbReference type="ARBA" id="ARBA00004514"/>
    </source>
</evidence>
<dbReference type="OrthoDB" id="2353131at2"/>
<evidence type="ECO:0000256" key="4">
    <source>
        <dbReference type="ARBA" id="ARBA00023186"/>
    </source>
</evidence>
<dbReference type="RefSeq" id="WP_091498496.1">
    <property type="nucleotide sequence ID" value="NZ_FODJ01000008.1"/>
</dbReference>
<accession>A0A1H8QDL4</accession>
<dbReference type="AlphaFoldDB" id="A0A1H8QDL4"/>
<reference evidence="8 9" key="1">
    <citation type="submission" date="2016-10" db="EMBL/GenBank/DDBJ databases">
        <authorList>
            <person name="de Groot N.N."/>
        </authorList>
    </citation>
    <scope>NUCLEOTIDE SEQUENCE [LARGE SCALE GENOMIC DNA]</scope>
    <source>
        <strain evidence="8 9">CGMCC 1.10434</strain>
    </source>
</reference>
<evidence type="ECO:0000313" key="8">
    <source>
        <dbReference type="EMBL" id="SEO52325.1"/>
    </source>
</evidence>
<evidence type="ECO:0000313" key="9">
    <source>
        <dbReference type="Proteomes" id="UP000199300"/>
    </source>
</evidence>
<keyword evidence="4" id="KW-0143">Chaperone</keyword>
<comment type="subcellular location">
    <subcellularLocation>
        <location evidence="1">Cytoplasm</location>
        <location evidence="1">Cytosol</location>
    </subcellularLocation>
</comment>
<keyword evidence="2" id="KW-0963">Cytoplasm</keyword>
<keyword evidence="8" id="KW-0966">Cell projection</keyword>
<dbReference type="STRING" id="872970.SAMN04488134_108132"/>
<protein>
    <recommendedName>
        <fullName evidence="7">Flagellar protein FliT</fullName>
    </recommendedName>
</protein>
<sequence>MSVLVKLTNVTDQLTQLLNQMVTSQNRDEVMESVQALIEQRELLFRELVPPFSAEDMELGEQLFQKDQAIQLRLSHLFLELKNEMKSTQKQKSSNKQYLDPYRQLSTNYGSYWDKKN</sequence>
<name>A0A1H8QDL4_9BACI</name>
<keyword evidence="8" id="KW-0969">Cilium</keyword>
<evidence type="ECO:0000256" key="2">
    <source>
        <dbReference type="ARBA" id="ARBA00022490"/>
    </source>
</evidence>
<proteinExistence type="inferred from homology"/>
<dbReference type="EMBL" id="FODJ01000008">
    <property type="protein sequence ID" value="SEO52325.1"/>
    <property type="molecule type" value="Genomic_DNA"/>
</dbReference>
<keyword evidence="3" id="KW-1005">Bacterial flagellum biogenesis</keyword>
<dbReference type="Pfam" id="PF05400">
    <property type="entry name" value="FliT"/>
    <property type="match status" value="1"/>
</dbReference>
<dbReference type="Proteomes" id="UP000199300">
    <property type="component" value="Unassembled WGS sequence"/>
</dbReference>
<comment type="similarity">
    <text evidence="6">Belongs to the bacillales FliT family.</text>
</comment>